<dbReference type="InterPro" id="IPR015797">
    <property type="entry name" value="NUDIX_hydrolase-like_dom_sf"/>
</dbReference>
<dbReference type="Proteomes" id="UP000321736">
    <property type="component" value="Unassembled WGS sequence"/>
</dbReference>
<dbReference type="InterPro" id="IPR000086">
    <property type="entry name" value="NUDIX_hydrolase_dom"/>
</dbReference>
<dbReference type="GO" id="GO:0016787">
    <property type="term" value="F:hydrolase activity"/>
    <property type="evidence" value="ECO:0007669"/>
    <property type="project" value="UniProtKB-KW"/>
</dbReference>
<keyword evidence="2 4" id="KW-0378">Hydrolase</keyword>
<dbReference type="PROSITE" id="PS51462">
    <property type="entry name" value="NUDIX"/>
    <property type="match status" value="1"/>
</dbReference>
<dbReference type="PANTHER" id="PTHR43222">
    <property type="entry name" value="NUDIX HYDROLASE 23"/>
    <property type="match status" value="1"/>
</dbReference>
<dbReference type="InterPro" id="IPR020476">
    <property type="entry name" value="Nudix_hydrolase"/>
</dbReference>
<comment type="cofactor">
    <cofactor evidence="1">
        <name>Mg(2+)</name>
        <dbReference type="ChEBI" id="CHEBI:18420"/>
    </cofactor>
</comment>
<dbReference type="EMBL" id="BKAR01000009">
    <property type="protein sequence ID" value="GEP84389.1"/>
    <property type="molecule type" value="Genomic_DNA"/>
</dbReference>
<name>A0A239TYM9_9STAP</name>
<dbReference type="PRINTS" id="PR00502">
    <property type="entry name" value="NUDIXFAMILY"/>
</dbReference>
<dbReference type="PROSITE" id="PS00893">
    <property type="entry name" value="NUDIX_BOX"/>
    <property type="match status" value="1"/>
</dbReference>
<dbReference type="SUPFAM" id="SSF55811">
    <property type="entry name" value="Nudix"/>
    <property type="match status" value="1"/>
</dbReference>
<evidence type="ECO:0000256" key="4">
    <source>
        <dbReference type="RuleBase" id="RU003476"/>
    </source>
</evidence>
<comment type="caution">
    <text evidence="5">The sequence shown here is derived from an EMBL/GenBank/DDBJ whole genome shotgun (WGS) entry which is preliminary data.</text>
</comment>
<proteinExistence type="inferred from homology"/>
<protein>
    <submittedName>
        <fullName evidence="5">Nucleoside triphosphatase YtkD</fullName>
    </submittedName>
</protein>
<keyword evidence="6" id="KW-1185">Reference proteome</keyword>
<dbReference type="AlphaFoldDB" id="A0A239TYM9"/>
<evidence type="ECO:0000313" key="5">
    <source>
        <dbReference type="EMBL" id="GEP84389.1"/>
    </source>
</evidence>
<reference evidence="5 6" key="1">
    <citation type="submission" date="2019-07" db="EMBL/GenBank/DDBJ databases">
        <title>Whole genome shotgun sequence of Staphylococcus piscifermentans NBRC 109625.</title>
        <authorList>
            <person name="Hosoyama A."/>
            <person name="Uohara A."/>
            <person name="Ohji S."/>
            <person name="Ichikawa N."/>
        </authorList>
    </citation>
    <scope>NUCLEOTIDE SEQUENCE [LARGE SCALE GENOMIC DNA]</scope>
    <source>
        <strain evidence="5 6">NBRC 109625</strain>
    </source>
</reference>
<dbReference type="NCBIfam" id="TIGR02705">
    <property type="entry name" value="nudix_YtkD"/>
    <property type="match status" value="1"/>
</dbReference>
<sequence length="157" mass="18058">MITHDQFNNQIEMHYKNSTDTANGEHVLVIPFYQDEFVLTRHKKRGIEFPGGKIEAGETSEAAAERELFEETGAIIQQMQYIAQYTVYYPNRERWFTKDVFAAKVKSIQLKENYLETAGPVICRNLNDIAAEDKSFLLTDEVILKCAERVSALGLYQ</sequence>
<accession>A0A239TYM9</accession>
<keyword evidence="3" id="KW-0460">Magnesium</keyword>
<comment type="similarity">
    <text evidence="4">Belongs to the Nudix hydrolase family.</text>
</comment>
<dbReference type="InterPro" id="IPR014078">
    <property type="entry name" value="Nudix_YtkD"/>
</dbReference>
<evidence type="ECO:0000256" key="3">
    <source>
        <dbReference type="ARBA" id="ARBA00022842"/>
    </source>
</evidence>
<dbReference type="InterPro" id="IPR020084">
    <property type="entry name" value="NUDIX_hydrolase_CS"/>
</dbReference>
<evidence type="ECO:0000313" key="6">
    <source>
        <dbReference type="Proteomes" id="UP000321736"/>
    </source>
</evidence>
<organism evidence="5 6">
    <name type="scientific">Staphylococcus piscifermentans</name>
    <dbReference type="NCBI Taxonomy" id="70258"/>
    <lineage>
        <taxon>Bacteria</taxon>
        <taxon>Bacillati</taxon>
        <taxon>Bacillota</taxon>
        <taxon>Bacilli</taxon>
        <taxon>Bacillales</taxon>
        <taxon>Staphylococcaceae</taxon>
        <taxon>Staphylococcus</taxon>
    </lineage>
</organism>
<evidence type="ECO:0000256" key="2">
    <source>
        <dbReference type="ARBA" id="ARBA00022801"/>
    </source>
</evidence>
<gene>
    <name evidence="5" type="ORF">SPI02_09740</name>
</gene>
<dbReference type="OrthoDB" id="9131041at2"/>
<dbReference type="CDD" id="cd04665">
    <property type="entry name" value="NUDIX_RppH"/>
    <property type="match status" value="1"/>
</dbReference>
<dbReference type="PANTHER" id="PTHR43222:SF2">
    <property type="entry name" value="NUDIX HYDROLASE 23, CHLOROPLASTIC"/>
    <property type="match status" value="1"/>
</dbReference>
<dbReference type="Pfam" id="PF00293">
    <property type="entry name" value="NUDIX"/>
    <property type="match status" value="1"/>
</dbReference>
<evidence type="ECO:0000256" key="1">
    <source>
        <dbReference type="ARBA" id="ARBA00001946"/>
    </source>
</evidence>
<dbReference type="Gene3D" id="3.90.79.10">
    <property type="entry name" value="Nucleoside Triphosphate Pyrophosphohydrolase"/>
    <property type="match status" value="1"/>
</dbReference>
<dbReference type="RefSeq" id="WP_095104648.1">
    <property type="nucleotide sequence ID" value="NZ_BKAR01000009.1"/>
</dbReference>